<feature type="region of interest" description="Disordered" evidence="1">
    <location>
        <begin position="320"/>
        <end position="352"/>
    </location>
</feature>
<proteinExistence type="predicted"/>
<evidence type="ECO:0000313" key="3">
    <source>
        <dbReference type="EMBL" id="KAI9276852.1"/>
    </source>
</evidence>
<feature type="transmembrane region" description="Helical" evidence="2">
    <location>
        <begin position="28"/>
        <end position="50"/>
    </location>
</feature>
<protein>
    <submittedName>
        <fullName evidence="3">Uncharacterized protein</fullName>
    </submittedName>
</protein>
<accession>A0AAD5KNA0</accession>
<evidence type="ECO:0000256" key="1">
    <source>
        <dbReference type="SAM" id="MobiDB-lite"/>
    </source>
</evidence>
<dbReference type="AlphaFoldDB" id="A0AAD5KNA0"/>
<keyword evidence="2" id="KW-0472">Membrane</keyword>
<gene>
    <name evidence="3" type="ORF">BDA99DRAFT_494301</name>
</gene>
<feature type="transmembrane region" description="Helical" evidence="2">
    <location>
        <begin position="62"/>
        <end position="91"/>
    </location>
</feature>
<comment type="caution">
    <text evidence="3">The sequence shown here is derived from an EMBL/GenBank/DDBJ whole genome shotgun (WGS) entry which is preliminary data.</text>
</comment>
<keyword evidence="2" id="KW-1133">Transmembrane helix</keyword>
<feature type="transmembrane region" description="Helical" evidence="2">
    <location>
        <begin position="97"/>
        <end position="119"/>
    </location>
</feature>
<name>A0AAD5KNA0_9FUNG</name>
<reference evidence="3" key="1">
    <citation type="journal article" date="2022" name="IScience">
        <title>Evolution of zygomycete secretomes and the origins of terrestrial fungal ecologies.</title>
        <authorList>
            <person name="Chang Y."/>
            <person name="Wang Y."/>
            <person name="Mondo S."/>
            <person name="Ahrendt S."/>
            <person name="Andreopoulos W."/>
            <person name="Barry K."/>
            <person name="Beard J."/>
            <person name="Benny G.L."/>
            <person name="Blankenship S."/>
            <person name="Bonito G."/>
            <person name="Cuomo C."/>
            <person name="Desiro A."/>
            <person name="Gervers K.A."/>
            <person name="Hundley H."/>
            <person name="Kuo A."/>
            <person name="LaButti K."/>
            <person name="Lang B.F."/>
            <person name="Lipzen A."/>
            <person name="O'Donnell K."/>
            <person name="Pangilinan J."/>
            <person name="Reynolds N."/>
            <person name="Sandor L."/>
            <person name="Smith M.E."/>
            <person name="Tsang A."/>
            <person name="Grigoriev I.V."/>
            <person name="Stajich J.E."/>
            <person name="Spatafora J.W."/>
        </authorList>
    </citation>
    <scope>NUCLEOTIDE SEQUENCE</scope>
    <source>
        <strain evidence="3">RSA 2281</strain>
    </source>
</reference>
<dbReference type="EMBL" id="JAIXMP010000002">
    <property type="protein sequence ID" value="KAI9276852.1"/>
    <property type="molecule type" value="Genomic_DNA"/>
</dbReference>
<reference evidence="3" key="2">
    <citation type="submission" date="2023-02" db="EMBL/GenBank/DDBJ databases">
        <authorList>
            <consortium name="DOE Joint Genome Institute"/>
            <person name="Mondo S.J."/>
            <person name="Chang Y."/>
            <person name="Wang Y."/>
            <person name="Ahrendt S."/>
            <person name="Andreopoulos W."/>
            <person name="Barry K."/>
            <person name="Beard J."/>
            <person name="Benny G.L."/>
            <person name="Blankenship S."/>
            <person name="Bonito G."/>
            <person name="Cuomo C."/>
            <person name="Desiro A."/>
            <person name="Gervers K.A."/>
            <person name="Hundley H."/>
            <person name="Kuo A."/>
            <person name="LaButti K."/>
            <person name="Lang B.F."/>
            <person name="Lipzen A."/>
            <person name="O'Donnell K."/>
            <person name="Pangilinan J."/>
            <person name="Reynolds N."/>
            <person name="Sandor L."/>
            <person name="Smith M.W."/>
            <person name="Tsang A."/>
            <person name="Grigoriev I.V."/>
            <person name="Stajich J.E."/>
            <person name="Spatafora J.W."/>
        </authorList>
    </citation>
    <scope>NUCLEOTIDE SEQUENCE</scope>
    <source>
        <strain evidence="3">RSA 2281</strain>
    </source>
</reference>
<evidence type="ECO:0000313" key="4">
    <source>
        <dbReference type="Proteomes" id="UP001209540"/>
    </source>
</evidence>
<evidence type="ECO:0000256" key="2">
    <source>
        <dbReference type="SAM" id="Phobius"/>
    </source>
</evidence>
<organism evidence="3 4">
    <name type="scientific">Phascolomyces articulosus</name>
    <dbReference type="NCBI Taxonomy" id="60185"/>
    <lineage>
        <taxon>Eukaryota</taxon>
        <taxon>Fungi</taxon>
        <taxon>Fungi incertae sedis</taxon>
        <taxon>Mucoromycota</taxon>
        <taxon>Mucoromycotina</taxon>
        <taxon>Mucoromycetes</taxon>
        <taxon>Mucorales</taxon>
        <taxon>Lichtheimiaceae</taxon>
        <taxon>Phascolomyces</taxon>
    </lineage>
</organism>
<keyword evidence="4" id="KW-1185">Reference proteome</keyword>
<feature type="compositionally biased region" description="Low complexity" evidence="1">
    <location>
        <begin position="336"/>
        <end position="345"/>
    </location>
</feature>
<sequence length="352" mass="39870">MDQDFARRYYWSRLLTPPKCCGCFNNRFGSGMACFIWAGFSFYFAVLAFMQKSPFYSYLNEVPLIIFGVVNLIFGCISIGGFVVVFFLPYFTRVRTMTYVIAICAILVLISTLVNFILFTVNQGSFQQSCVSDARNAALQSFHDQTGNTTISIGTDTDYYNCDRLFANQVKWSLLCVIAMYIVYIHWMLVFAGFAGTSFFLIPPRPTPFPPMGGPPIPPSMAGEPMPPPTSVIPPTELSNLPPSSSMEKDQQHLNTFYNLKPKRKTTTKKKQIDPNLLSVLGLKVNETGRVIHIADNDCLPRYTSDLQYYNGNNDYYYYNNNSKNKKKQQHSRQPSSSSKTYAPSSDEDDLR</sequence>
<dbReference type="Proteomes" id="UP001209540">
    <property type="component" value="Unassembled WGS sequence"/>
</dbReference>
<feature type="transmembrane region" description="Helical" evidence="2">
    <location>
        <begin position="174"/>
        <end position="202"/>
    </location>
</feature>
<keyword evidence="2" id="KW-0812">Transmembrane</keyword>